<dbReference type="InterPro" id="IPR052126">
    <property type="entry name" value="Spindle_Org/Thrombomodulin"/>
</dbReference>
<dbReference type="SMART" id="SM00686">
    <property type="entry name" value="DM13"/>
    <property type="match status" value="2"/>
</dbReference>
<dbReference type="InterPro" id="IPR005018">
    <property type="entry name" value="DOMON_domain"/>
</dbReference>
<comment type="caution">
    <text evidence="5">The sequence shown here is derived from an EMBL/GenBank/DDBJ whole genome shotgun (WGS) entry which is preliminary data.</text>
</comment>
<dbReference type="PANTHER" id="PTHR24036">
    <property type="entry name" value="SKELETOR-RELATED"/>
    <property type="match status" value="1"/>
</dbReference>
<name>A0A8J2R0C6_9NEOP</name>
<dbReference type="EMBL" id="CAKASE010000062">
    <property type="protein sequence ID" value="CAG9569076.1"/>
    <property type="molecule type" value="Genomic_DNA"/>
</dbReference>
<feature type="region of interest" description="Disordered" evidence="2">
    <location>
        <begin position="621"/>
        <end position="641"/>
    </location>
</feature>
<dbReference type="InterPro" id="IPR019545">
    <property type="entry name" value="DM13_domain"/>
</dbReference>
<keyword evidence="6" id="KW-1185">Reference proteome</keyword>
<evidence type="ECO:0000259" key="3">
    <source>
        <dbReference type="PROSITE" id="PS50836"/>
    </source>
</evidence>
<evidence type="ECO:0000313" key="6">
    <source>
        <dbReference type="Proteomes" id="UP000789524"/>
    </source>
</evidence>
<protein>
    <submittedName>
        <fullName evidence="5">(African queen) hypothetical protein</fullName>
    </submittedName>
</protein>
<feature type="domain" description="DOMON" evidence="3">
    <location>
        <begin position="321"/>
        <end position="456"/>
    </location>
</feature>
<dbReference type="PANTHER" id="PTHR24036:SF16">
    <property type="entry name" value="KNICKKOPF"/>
    <property type="match status" value="1"/>
</dbReference>
<accession>A0A8J2R0C6</accession>
<dbReference type="Pfam" id="PF10517">
    <property type="entry name" value="DM13"/>
    <property type="match status" value="2"/>
</dbReference>
<reference evidence="5" key="1">
    <citation type="submission" date="2021-09" db="EMBL/GenBank/DDBJ databases">
        <authorList>
            <person name="Martin H S."/>
        </authorList>
    </citation>
    <scope>NUCLEOTIDE SEQUENCE</scope>
</reference>
<dbReference type="AlphaFoldDB" id="A0A8J2R0C6"/>
<dbReference type="InterPro" id="IPR045266">
    <property type="entry name" value="DOH_DOMON"/>
</dbReference>
<dbReference type="OrthoDB" id="2448405at2759"/>
<evidence type="ECO:0000259" key="4">
    <source>
        <dbReference type="PROSITE" id="PS51549"/>
    </source>
</evidence>
<organism evidence="5 6">
    <name type="scientific">Danaus chrysippus</name>
    <name type="common">African queen</name>
    <dbReference type="NCBI Taxonomy" id="151541"/>
    <lineage>
        <taxon>Eukaryota</taxon>
        <taxon>Metazoa</taxon>
        <taxon>Ecdysozoa</taxon>
        <taxon>Arthropoda</taxon>
        <taxon>Hexapoda</taxon>
        <taxon>Insecta</taxon>
        <taxon>Pterygota</taxon>
        <taxon>Neoptera</taxon>
        <taxon>Endopterygota</taxon>
        <taxon>Lepidoptera</taxon>
        <taxon>Glossata</taxon>
        <taxon>Ditrysia</taxon>
        <taxon>Papilionoidea</taxon>
        <taxon>Nymphalidae</taxon>
        <taxon>Danainae</taxon>
        <taxon>Danaini</taxon>
        <taxon>Danaina</taxon>
        <taxon>Danaus</taxon>
        <taxon>Anosia</taxon>
    </lineage>
</organism>
<proteinExistence type="predicted"/>
<evidence type="ECO:0000313" key="5">
    <source>
        <dbReference type="EMBL" id="CAG9569076.1"/>
    </source>
</evidence>
<feature type="domain" description="DM13" evidence="4">
    <location>
        <begin position="70"/>
        <end position="177"/>
    </location>
</feature>
<evidence type="ECO:0000256" key="2">
    <source>
        <dbReference type="SAM" id="MobiDB-lite"/>
    </source>
</evidence>
<feature type="domain" description="DM13" evidence="4">
    <location>
        <begin position="191"/>
        <end position="294"/>
    </location>
</feature>
<evidence type="ECO:0000256" key="1">
    <source>
        <dbReference type="ARBA" id="ARBA00022737"/>
    </source>
</evidence>
<dbReference type="SMART" id="SM00664">
    <property type="entry name" value="DoH"/>
    <property type="match status" value="1"/>
</dbReference>
<dbReference type="PROSITE" id="PS50836">
    <property type="entry name" value="DOMON"/>
    <property type="match status" value="1"/>
</dbReference>
<dbReference type="CDD" id="cd09631">
    <property type="entry name" value="DOMON_DOH"/>
    <property type="match status" value="1"/>
</dbReference>
<keyword evidence="1" id="KW-0677">Repeat</keyword>
<sequence length="738" mass="82082">MLVTASRNRQSLRQTDRYNDGCEGTERRARCAARRHGLTWAAHAHTHRRPARGDTTYNCYSQDDEGPYRGKYIGKINSYHHQVSGDVYAVDDWTILLVDFNYDGTGDDTFFWAGDSGRPGPLGFIVADQHGKTNILERYNNEEVRLKLPDGKRVSRVTWLAVYDLASQNAFGDVYIPEDFEAPAPRALTPLVAAPGYQLTSQPVKFLDASTFIIPEFHYDGSGEEVFFWTGVGPQPSSRGFKIPDEDGYLEPLRPYSGEDVRLQLPGGRTVFEIDWLAVYDVKKKVALASVLVPDGLNVPPAPRRTHPHTTTLPHCKQLHRDYQVSWEVFGNQITIQLAAMIDEDEYMAFGISGSSTRSQMMGADVAVAAFDPALQRGLATDYNITELVPCVQVLGQWRGVCRDERLGGLDSNQVFSASRDSGLTVVSYRRGLQPAEELDRAWSTDRSVFVVWSLGSLDAAREPAFHRAWPRADIQLVLAASPPENDCFDFVIRSILLVLRGDRPRPAGWERAQLFDPSLRVFRATLGPAGGARGLRSRPPLLPGDPPASPHRALYVNGQLAPDLQLRRGLVYTFRVRAGDDPHSAGLYHPLVITDEPHGGLERLADGAQRAVRVLAGARHTRRRGRLTPSAAGGLCAAERPPLADPRRDASYDTFRSFNRSLVWSCSGRAAELQVAPNSSWPDRVYYHSFAHADMGGRIFIVDRHRRNLGRSPSPRPTPSLRVSSVLLSLVYLRLTL</sequence>
<dbReference type="PROSITE" id="PS51549">
    <property type="entry name" value="DM13"/>
    <property type="match status" value="2"/>
</dbReference>
<dbReference type="Proteomes" id="UP000789524">
    <property type="component" value="Unassembled WGS sequence"/>
</dbReference>
<dbReference type="Pfam" id="PF03351">
    <property type="entry name" value="DOMON"/>
    <property type="match status" value="1"/>
</dbReference>
<gene>
    <name evidence="5" type="ORF">DCHRY22_LOCUS8634</name>
</gene>